<dbReference type="AlphaFoldDB" id="A0A6M3LDG1"/>
<name>A0A6M3LDG1_9ZZZZ</name>
<reference evidence="1" key="1">
    <citation type="submission" date="2020-03" db="EMBL/GenBank/DDBJ databases">
        <title>The deep terrestrial virosphere.</title>
        <authorList>
            <person name="Holmfeldt K."/>
            <person name="Nilsson E."/>
            <person name="Simone D."/>
            <person name="Lopez-Fernandez M."/>
            <person name="Wu X."/>
            <person name="de Brujin I."/>
            <person name="Lundin D."/>
            <person name="Andersson A."/>
            <person name="Bertilsson S."/>
            <person name="Dopson M."/>
        </authorList>
    </citation>
    <scope>NUCLEOTIDE SEQUENCE</scope>
    <source>
        <strain evidence="1">MM415B03450</strain>
    </source>
</reference>
<evidence type="ECO:0000313" key="1">
    <source>
        <dbReference type="EMBL" id="QJA91148.1"/>
    </source>
</evidence>
<organism evidence="1">
    <name type="scientific">viral metagenome</name>
    <dbReference type="NCBI Taxonomy" id="1070528"/>
    <lineage>
        <taxon>unclassified sequences</taxon>
        <taxon>metagenomes</taxon>
        <taxon>organismal metagenomes</taxon>
    </lineage>
</organism>
<dbReference type="SUPFAM" id="SSF52540">
    <property type="entry name" value="P-loop containing nucleoside triphosphate hydrolases"/>
    <property type="match status" value="1"/>
</dbReference>
<dbReference type="Gene3D" id="3.40.50.300">
    <property type="entry name" value="P-loop containing nucleotide triphosphate hydrolases"/>
    <property type="match status" value="1"/>
</dbReference>
<proteinExistence type="predicted"/>
<dbReference type="InterPro" id="IPR027417">
    <property type="entry name" value="P-loop_NTPase"/>
</dbReference>
<accession>A0A6M3LDG1</accession>
<protein>
    <submittedName>
        <fullName evidence="1">Putative ATPase domain containing protein</fullName>
    </submittedName>
</protein>
<gene>
    <name evidence="1" type="ORF">MM415B03450_0008</name>
</gene>
<sequence>MALELTQALIEQWVSLTKGQFNVKDIWSEVDIRTTEGKKHLRTILTRLEEKGIVKQTDRGFGNYRVVDNSAPKIDWQSANSENIVPIKWPFGIEKYASIYPKNVVIIAGAKQEGKTTFLYNFIKMNMHNFKVDLFNSETGAEQMKDRFTDLGIPMDANFDVYERYDNFADVIQPNRISVIDYLDFNSEFYLAGAEIDAIFRKLTTGIAVIGMQIPPPTVTFFKGVKKVVDRDYAYGGGSTAKRAFIYISMSSRRLKIKHAKKPAQKNMNPENITWSYQYDSNGQFANIERYYGEQQEDNF</sequence>
<dbReference type="EMBL" id="MT142965">
    <property type="protein sequence ID" value="QJA91148.1"/>
    <property type="molecule type" value="Genomic_DNA"/>
</dbReference>